<dbReference type="Pfam" id="PF09479">
    <property type="entry name" value="Flg_new"/>
    <property type="match status" value="11"/>
</dbReference>
<dbReference type="InterPro" id="IPR042229">
    <property type="entry name" value="Listeria/Bacterioides_rpt_sf"/>
</dbReference>
<dbReference type="GeneID" id="86940010"/>
<keyword evidence="3" id="KW-0964">Secreted</keyword>
<feature type="region of interest" description="Disordered" evidence="6">
    <location>
        <begin position="1927"/>
        <end position="2030"/>
    </location>
</feature>
<dbReference type="Proteomes" id="UP000018466">
    <property type="component" value="Unassembled WGS sequence"/>
</dbReference>
<organism evidence="10 11">
    <name type="scientific">Stomatobaculum longum</name>
    <dbReference type="NCBI Taxonomy" id="796942"/>
    <lineage>
        <taxon>Bacteria</taxon>
        <taxon>Bacillati</taxon>
        <taxon>Bacillota</taxon>
        <taxon>Clostridia</taxon>
        <taxon>Lachnospirales</taxon>
        <taxon>Lachnospiraceae</taxon>
        <taxon>Stomatobaculum</taxon>
    </lineage>
</organism>
<dbReference type="GO" id="GO:0030313">
    <property type="term" value="C:cell envelope"/>
    <property type="evidence" value="ECO:0007669"/>
    <property type="project" value="UniProtKB-SubCell"/>
</dbReference>
<dbReference type="Gene3D" id="2.60.40.4270">
    <property type="entry name" value="Listeria-Bacteroides repeat domain"/>
    <property type="match status" value="9"/>
</dbReference>
<evidence type="ECO:0000259" key="9">
    <source>
        <dbReference type="Pfam" id="PF00746"/>
    </source>
</evidence>
<keyword evidence="7" id="KW-0472">Membrane</keyword>
<keyword evidence="5" id="KW-0572">Peptidoglycan-anchor</keyword>
<dbReference type="RefSeq" id="WP_009532049.1">
    <property type="nucleotide sequence ID" value="NZ_JH590861.1"/>
</dbReference>
<feature type="transmembrane region" description="Helical" evidence="7">
    <location>
        <begin position="2036"/>
        <end position="2055"/>
    </location>
</feature>
<proteinExistence type="predicted"/>
<sequence>MSKQGNRSKRLLAVILSAAMTVLNISTAVPAYAAPSAEEYREDAELINDLALPKSLQQQLQTKGASPSDATGQNKAEEDILAGTARWGTPSNAARVLHTQLDGVEIEVSAPAGVLPEGATLRARKLTEAEEQEVLAKINEHAAASGKTATTQFLCDLTVLNAAGEPIQPDTAKGTLAVSFHNIGIVSAESSKTAPEEEKQTESAGVSVLHIDEAAEKVDTLREGLDENLPVLQAAAEHFSPFAVVNYQTGNTQLGASFKLLDYDGDTSRQSYKLKDVTVLDAVGNGITSMNFQVDVGHINDMPDNGSVTASKSYKSFTDVNPTGSHRFYQFIFPTALTAAEAKDFIEQQMKFYLPSAGANQQLKITLGNGQNNFPTNATIKISKMTIPNPMPGDSAEHYYMYVEPQPAGLVSWADSYNTAKQSYLDGMQGYLVTVTSQQEDKILDQITTPSTGAWSGGARFEGINDAASVPVWHDNSVAGRTGTVFANQNVNASSTSTATAARRFRWQDGPESGIEYYEQGTGGANPLGNGTPLVTPYSGGTPAYSHFRPTGEPNSAVGHGVAVSGYEGVMQVHNSGYWNDLHNLSDYTGGGLDVKGFYIEFSGYNKTGDTGDDPVPLNTTYTVTATLNGQTYYFNNADDAVAWSQQNNNAPITLTGNTTLTTNVPAGVSIDLNGHTLTVPAGSTVVNNGTINATNPASNLAVQGSNGNLSNGGSGQITRNITIRMNDRTVTATEPLTWSPSDATVTGGLIGNDRVSALTVNFDNSSTADVHPTLPVTAENPTTLDNGTAGSAALGTYTITYLPGTVTRNPHHYTVKFVANAPAGQTATGTTPDQTITGNAAANLTNGFAVNGYSFNGWTGSNGQTYANGATPNLLSTQNNGVVTMTANWTENSYPIQYTDNVNTSSRTAPVTNPNTVTSYKVTDANIPLQPMTWRGYTFGGWYDNSSFSGSQITQIVTNTNPAGPRHYYAKWTPKTYSISYDLHDGTPVGHPATNPNSGFTTYTVETPNHTFGTPTRPGYTFLGWYTDAGYTTPAPATLDTTQGDTNPTQLHAKWSAPLPYTITYVMNDAAPAGHPATNDAANPGGFQVTDPVITLRQPSRPGYDFQGWYSDAALTTPVGTINPASATNHTVYAKWSAAKTYTVQWTLNDGTPAGHPAVNPNTISSYTVENADVAIAPATRTGYNFLGWFTDAALTTPAPATLHTMDAENKHYYAKWSAAEIYPVNYVLNDMPSTPATNPAVNPTHYTVETTPSTLQVVPPLRNGFTFEGWYDNTSFTGAPITQFSVMDAAPKTYYAKWSNAVSYPVNFVLNDTTANPATNPNTVSSYTVLTPDVSIAPATRTGYDFLGWFDNSGFAGSPVTMLHTADAAPKQYFAQWSAPKTYTVQWDLNDGTPAGHAATNPNTVASYTVLDPDTAIAPATRTGYDFLGWYDNPGFTGTPVTNLHTMDATDKHYYAKWSAAKSYTVQWDMNDGAPAGTSGTNPNTVTSYTVEDPDITINDPFRAGFTFQGWFENPTFMGSPVTNLHTMDAADKHYYARWSNPNDYQIYYHANDTVAHPATNPNTVTSYNVLSSDFTLAPATRTGYTFEGWFSDAALTQPVTGLRVQDLEDKNFYMKWSPAIVYPITYVMNDKPTSPASAVTPTSYTVEDADFALGIPTRNGATFQGWYDNAAFSGSPVTTLHTMDAAPKTYYAKWQLTNYNVNYNLNPGGGIGTPTNPTNNVPTFTVEDDVPLAPPVRRGYTGSWTSNGQTVTSIPAGTTGNQTITASWTPNHYAINYDLGETRNSPIQGLGNLPTSYTIEDQTITLPTPSRIGYTFVRWEKSSAPGVADDQITAESDGEVSFKAVWEPIRYHITYDTAGGINNSQNPTTFTIEDEINPYGAVKQGVRFWTWQVVGGKFLNTIPAGTTHDVALVAVYQKDQDTDNVGGGGGGGGAGGGGGTKNGGHRATISPNNVAPISNHGDAKQDTANTNPADNTTVNTSDDRTEPTPQKRADQREGNKYVSDNDGAKRTVNQGTVRKSGKRRLPKTGEAPLALNYAGLALGILLAGFAVVRKKEEQ</sequence>
<evidence type="ECO:0000256" key="6">
    <source>
        <dbReference type="SAM" id="MobiDB-lite"/>
    </source>
</evidence>
<dbReference type="Gene3D" id="3.10.100.10">
    <property type="entry name" value="Mannose-Binding Protein A, subunit A"/>
    <property type="match status" value="1"/>
</dbReference>
<evidence type="ECO:0000256" key="8">
    <source>
        <dbReference type="SAM" id="SignalP"/>
    </source>
</evidence>
<feature type="chain" id="PRO_5041352069" description="Gram-positive cocci surface proteins LPxTG domain-containing protein" evidence="8">
    <location>
        <begin position="34"/>
        <end position="2061"/>
    </location>
</feature>
<dbReference type="NCBIfam" id="TIGR02543">
    <property type="entry name" value="List_Bact_rpt"/>
    <property type="match status" value="10"/>
</dbReference>
<protein>
    <recommendedName>
        <fullName evidence="9">Gram-positive cocci surface proteins LPxTG domain-containing protein</fullName>
    </recommendedName>
</protein>
<feature type="compositionally biased region" description="Low complexity" evidence="6">
    <location>
        <begin position="1969"/>
        <end position="1983"/>
    </location>
</feature>
<keyword evidence="7" id="KW-1133">Transmembrane helix</keyword>
<keyword evidence="4 8" id="KW-0732">Signal</keyword>
<feature type="compositionally biased region" description="Gly residues" evidence="6">
    <location>
        <begin position="1928"/>
        <end position="1945"/>
    </location>
</feature>
<feature type="signal peptide" evidence="8">
    <location>
        <begin position="1"/>
        <end position="33"/>
    </location>
</feature>
<comment type="caution">
    <text evidence="10">The sequence shown here is derived from an EMBL/GenBank/DDBJ whole genome shotgun (WGS) entry which is preliminary data.</text>
</comment>
<dbReference type="NCBIfam" id="TIGR01167">
    <property type="entry name" value="LPXTG_anchor"/>
    <property type="match status" value="1"/>
</dbReference>
<evidence type="ECO:0000256" key="7">
    <source>
        <dbReference type="SAM" id="Phobius"/>
    </source>
</evidence>
<dbReference type="InterPro" id="IPR013378">
    <property type="entry name" value="InlB-like_B-rpt"/>
</dbReference>
<gene>
    <name evidence="10" type="ORF">HMPREF9623_00214</name>
</gene>
<dbReference type="InterPro" id="IPR019931">
    <property type="entry name" value="LPXTG_anchor"/>
</dbReference>
<feature type="compositionally biased region" description="Polar residues" evidence="6">
    <location>
        <begin position="1745"/>
        <end position="1761"/>
    </location>
</feature>
<feature type="region of interest" description="Disordered" evidence="6">
    <location>
        <begin position="1742"/>
        <end position="1761"/>
    </location>
</feature>
<dbReference type="Pfam" id="PF00746">
    <property type="entry name" value="Gram_pos_anchor"/>
    <property type="match status" value="1"/>
</dbReference>
<comment type="subcellular location">
    <subcellularLocation>
        <location evidence="1">Cell envelope</location>
    </subcellularLocation>
</comment>
<evidence type="ECO:0000256" key="1">
    <source>
        <dbReference type="ARBA" id="ARBA00004196"/>
    </source>
</evidence>
<feature type="domain" description="Gram-positive cocci surface proteins LPxTG" evidence="9">
    <location>
        <begin position="2022"/>
        <end position="2060"/>
    </location>
</feature>
<name>A0AA37DH07_9FIRM</name>
<evidence type="ECO:0000256" key="4">
    <source>
        <dbReference type="ARBA" id="ARBA00022729"/>
    </source>
</evidence>
<evidence type="ECO:0000256" key="5">
    <source>
        <dbReference type="ARBA" id="ARBA00023088"/>
    </source>
</evidence>
<evidence type="ECO:0000256" key="2">
    <source>
        <dbReference type="ARBA" id="ARBA00022512"/>
    </source>
</evidence>
<keyword evidence="11" id="KW-1185">Reference proteome</keyword>
<evidence type="ECO:0000256" key="3">
    <source>
        <dbReference type="ARBA" id="ARBA00022525"/>
    </source>
</evidence>
<dbReference type="EMBL" id="AGEL01000003">
    <property type="protein sequence ID" value="EHO18030.1"/>
    <property type="molecule type" value="Genomic_DNA"/>
</dbReference>
<feature type="compositionally biased region" description="Basic and acidic residues" evidence="6">
    <location>
        <begin position="1984"/>
        <end position="2002"/>
    </location>
</feature>
<evidence type="ECO:0000313" key="11">
    <source>
        <dbReference type="Proteomes" id="UP000018466"/>
    </source>
</evidence>
<keyword evidence="7" id="KW-0812">Transmembrane</keyword>
<accession>A0AA37DH07</accession>
<keyword evidence="2" id="KW-0134">Cell wall</keyword>
<evidence type="ECO:0000313" key="10">
    <source>
        <dbReference type="EMBL" id="EHO18030.1"/>
    </source>
</evidence>
<dbReference type="InterPro" id="IPR016186">
    <property type="entry name" value="C-type_lectin-like/link_sf"/>
</dbReference>
<reference evidence="10 11" key="1">
    <citation type="submission" date="2011-10" db="EMBL/GenBank/DDBJ databases">
        <title>The Genome Sequence of Lachnospiraceae bacterium ACC2.</title>
        <authorList>
            <consortium name="The Broad Institute Genome Sequencing Platform"/>
            <person name="Earl A."/>
            <person name="Ward D."/>
            <person name="Feldgarden M."/>
            <person name="Gevers D."/>
            <person name="Sizova M."/>
            <person name="Hazen A."/>
            <person name="Epstein S."/>
            <person name="Young S.K."/>
            <person name="Zeng Q."/>
            <person name="Gargeya S."/>
            <person name="Fitzgerald M."/>
            <person name="Haas B."/>
            <person name="Abouelleil A."/>
            <person name="Alvarado L."/>
            <person name="Arachchi H.M."/>
            <person name="Berlin A."/>
            <person name="Brown A."/>
            <person name="Chapman S.B."/>
            <person name="Chen Z."/>
            <person name="Dunbar C."/>
            <person name="Freedman E."/>
            <person name="Gearin G."/>
            <person name="Goldberg J."/>
            <person name="Griggs A."/>
            <person name="Gujja S."/>
            <person name="Heiman D."/>
            <person name="Howarth C."/>
            <person name="Larson L."/>
            <person name="Lui A."/>
            <person name="MacDonald P.J.P."/>
            <person name="Montmayeur A."/>
            <person name="Murphy C."/>
            <person name="Neiman D."/>
            <person name="Pearson M."/>
            <person name="Priest M."/>
            <person name="Roberts A."/>
            <person name="Saif S."/>
            <person name="Shea T."/>
            <person name="Shenoy N."/>
            <person name="Sisk P."/>
            <person name="Stolte C."/>
            <person name="Sykes S."/>
            <person name="Wortman J."/>
            <person name="Nusbaum C."/>
            <person name="Birren B."/>
        </authorList>
    </citation>
    <scope>NUCLEOTIDE SEQUENCE [LARGE SCALE GENOMIC DNA]</scope>
    <source>
        <strain evidence="10 11">ACC2</strain>
    </source>
</reference>